<dbReference type="Proteomes" id="UP000800235">
    <property type="component" value="Unassembled WGS sequence"/>
</dbReference>
<reference evidence="1" key="1">
    <citation type="journal article" date="2020" name="Stud. Mycol.">
        <title>101 Dothideomycetes genomes: a test case for predicting lifestyles and emergence of pathogens.</title>
        <authorList>
            <person name="Haridas S."/>
            <person name="Albert R."/>
            <person name="Binder M."/>
            <person name="Bloem J."/>
            <person name="Labutti K."/>
            <person name="Salamov A."/>
            <person name="Andreopoulos B."/>
            <person name="Baker S."/>
            <person name="Barry K."/>
            <person name="Bills G."/>
            <person name="Bluhm B."/>
            <person name="Cannon C."/>
            <person name="Castanera R."/>
            <person name="Culley D."/>
            <person name="Daum C."/>
            <person name="Ezra D."/>
            <person name="Gonzalez J."/>
            <person name="Henrissat B."/>
            <person name="Kuo A."/>
            <person name="Liang C."/>
            <person name="Lipzen A."/>
            <person name="Lutzoni F."/>
            <person name="Magnuson J."/>
            <person name="Mondo S."/>
            <person name="Nolan M."/>
            <person name="Ohm R."/>
            <person name="Pangilinan J."/>
            <person name="Park H.-J."/>
            <person name="Ramirez L."/>
            <person name="Alfaro M."/>
            <person name="Sun H."/>
            <person name="Tritt A."/>
            <person name="Yoshinaga Y."/>
            <person name="Zwiers L.-H."/>
            <person name="Turgeon B."/>
            <person name="Goodwin S."/>
            <person name="Spatafora J."/>
            <person name="Crous P."/>
            <person name="Grigoriev I."/>
        </authorList>
    </citation>
    <scope>NUCLEOTIDE SEQUENCE</scope>
    <source>
        <strain evidence="1">CBS 130266</strain>
    </source>
</reference>
<evidence type="ECO:0000313" key="1">
    <source>
        <dbReference type="EMBL" id="KAF2433792.1"/>
    </source>
</evidence>
<keyword evidence="2" id="KW-1185">Reference proteome</keyword>
<name>A0A9P4U2B7_9PEZI</name>
<protein>
    <submittedName>
        <fullName evidence="1">Uncharacterized protein</fullName>
    </submittedName>
</protein>
<accession>A0A9P4U2B7</accession>
<dbReference type="EMBL" id="MU007019">
    <property type="protein sequence ID" value="KAF2433792.1"/>
    <property type="molecule type" value="Genomic_DNA"/>
</dbReference>
<evidence type="ECO:0000313" key="2">
    <source>
        <dbReference type="Proteomes" id="UP000800235"/>
    </source>
</evidence>
<dbReference type="AlphaFoldDB" id="A0A9P4U2B7"/>
<gene>
    <name evidence="1" type="ORF">EJ08DRAFT_647085</name>
</gene>
<proteinExistence type="predicted"/>
<comment type="caution">
    <text evidence="1">The sequence shown here is derived from an EMBL/GenBank/DDBJ whole genome shotgun (WGS) entry which is preliminary data.</text>
</comment>
<sequence length="99" mass="11524">MSPMFCCIDAKPYWPQRTDHEFKFSEFKSWAMSPDFGGMDKAAAEFTTYAVQLVQQVNFGRLESKCYFLAVKPEEHNHQPYIEVQESDLVNANYEKVNS</sequence>
<organism evidence="1 2">
    <name type="scientific">Tothia fuscella</name>
    <dbReference type="NCBI Taxonomy" id="1048955"/>
    <lineage>
        <taxon>Eukaryota</taxon>
        <taxon>Fungi</taxon>
        <taxon>Dikarya</taxon>
        <taxon>Ascomycota</taxon>
        <taxon>Pezizomycotina</taxon>
        <taxon>Dothideomycetes</taxon>
        <taxon>Pleosporomycetidae</taxon>
        <taxon>Venturiales</taxon>
        <taxon>Cylindrosympodiaceae</taxon>
        <taxon>Tothia</taxon>
    </lineage>
</organism>
<dbReference type="OrthoDB" id="10264507at2759"/>